<name>A0A8S3XRY8_PARAO</name>
<dbReference type="Proteomes" id="UP000691718">
    <property type="component" value="Unassembled WGS sequence"/>
</dbReference>
<feature type="region of interest" description="Disordered" evidence="1">
    <location>
        <begin position="1"/>
        <end position="22"/>
    </location>
</feature>
<evidence type="ECO:0000256" key="1">
    <source>
        <dbReference type="SAM" id="MobiDB-lite"/>
    </source>
</evidence>
<keyword evidence="3" id="KW-1185">Reference proteome</keyword>
<evidence type="ECO:0000313" key="3">
    <source>
        <dbReference type="Proteomes" id="UP000691718"/>
    </source>
</evidence>
<sequence>MNEHASSDEDPDVPPDLENEVQSTSTLVTTSTNTQIISTVMDPSLASASTSASSAAASRISNRVPKTNITWKTKTLNINEDQLRFLGPEKLPPEILCLDTPFEVFSYLFTEEIINFIRDQTNIYPVQKDANKPVNATSQEIRQFI</sequence>
<dbReference type="OrthoDB" id="6923856at2759"/>
<proteinExistence type="predicted"/>
<comment type="caution">
    <text evidence="2">The sequence shown here is derived from an EMBL/GenBank/DDBJ whole genome shotgun (WGS) entry which is preliminary data.</text>
</comment>
<reference evidence="2" key="1">
    <citation type="submission" date="2021-04" db="EMBL/GenBank/DDBJ databases">
        <authorList>
            <person name="Tunstrom K."/>
        </authorList>
    </citation>
    <scope>NUCLEOTIDE SEQUENCE</scope>
</reference>
<feature type="compositionally biased region" description="Acidic residues" evidence="1">
    <location>
        <begin position="8"/>
        <end position="19"/>
    </location>
</feature>
<gene>
    <name evidence="2" type="ORF">PAPOLLO_LOCUS21468</name>
</gene>
<accession>A0A8S3XRY8</accession>
<evidence type="ECO:0000313" key="2">
    <source>
        <dbReference type="EMBL" id="CAG5038895.1"/>
    </source>
</evidence>
<dbReference type="AlphaFoldDB" id="A0A8S3XRY8"/>
<organism evidence="2 3">
    <name type="scientific">Parnassius apollo</name>
    <name type="common">Apollo butterfly</name>
    <name type="synonym">Papilio apollo</name>
    <dbReference type="NCBI Taxonomy" id="110799"/>
    <lineage>
        <taxon>Eukaryota</taxon>
        <taxon>Metazoa</taxon>
        <taxon>Ecdysozoa</taxon>
        <taxon>Arthropoda</taxon>
        <taxon>Hexapoda</taxon>
        <taxon>Insecta</taxon>
        <taxon>Pterygota</taxon>
        <taxon>Neoptera</taxon>
        <taxon>Endopterygota</taxon>
        <taxon>Lepidoptera</taxon>
        <taxon>Glossata</taxon>
        <taxon>Ditrysia</taxon>
        <taxon>Papilionoidea</taxon>
        <taxon>Papilionidae</taxon>
        <taxon>Parnassiinae</taxon>
        <taxon>Parnassini</taxon>
        <taxon>Parnassius</taxon>
        <taxon>Parnassius</taxon>
    </lineage>
</organism>
<protein>
    <submittedName>
        <fullName evidence="2">(apollo) hypothetical protein</fullName>
    </submittedName>
</protein>
<dbReference type="EMBL" id="CAJQZP010001331">
    <property type="protein sequence ID" value="CAG5038895.1"/>
    <property type="molecule type" value="Genomic_DNA"/>
</dbReference>